<dbReference type="InterPro" id="IPR036390">
    <property type="entry name" value="WH_DNA-bd_sf"/>
</dbReference>
<evidence type="ECO:0000256" key="3">
    <source>
        <dbReference type="ARBA" id="ARBA00023163"/>
    </source>
</evidence>
<dbReference type="GO" id="GO:0003677">
    <property type="term" value="F:DNA binding"/>
    <property type="evidence" value="ECO:0007669"/>
    <property type="project" value="UniProtKB-KW"/>
</dbReference>
<gene>
    <name evidence="5" type="ORF">BpJC7_08570</name>
</gene>
<evidence type="ECO:0000256" key="1">
    <source>
        <dbReference type="ARBA" id="ARBA00023015"/>
    </source>
</evidence>
<dbReference type="Gene3D" id="1.10.10.10">
    <property type="entry name" value="Winged helix-like DNA-binding domain superfamily/Winged helix DNA-binding domain"/>
    <property type="match status" value="1"/>
</dbReference>
<dbReference type="InterPro" id="IPR036388">
    <property type="entry name" value="WH-like_DNA-bd_sf"/>
</dbReference>
<dbReference type="Proteomes" id="UP000391919">
    <property type="component" value="Unassembled WGS sequence"/>
</dbReference>
<dbReference type="PANTHER" id="PTHR42756">
    <property type="entry name" value="TRANSCRIPTIONAL REGULATOR, MARR"/>
    <property type="match status" value="1"/>
</dbReference>
<evidence type="ECO:0000313" key="5">
    <source>
        <dbReference type="EMBL" id="GER69554.1"/>
    </source>
</evidence>
<evidence type="ECO:0000259" key="4">
    <source>
        <dbReference type="PROSITE" id="PS50995"/>
    </source>
</evidence>
<dbReference type="PRINTS" id="PR00598">
    <property type="entry name" value="HTHMARR"/>
</dbReference>
<evidence type="ECO:0000313" key="6">
    <source>
        <dbReference type="Proteomes" id="UP000391919"/>
    </source>
</evidence>
<protein>
    <recommendedName>
        <fullName evidence="4">HTH marR-type domain-containing protein</fullName>
    </recommendedName>
</protein>
<keyword evidence="2" id="KW-0238">DNA-binding</keyword>
<proteinExistence type="predicted"/>
<evidence type="ECO:0000256" key="2">
    <source>
        <dbReference type="ARBA" id="ARBA00023125"/>
    </source>
</evidence>
<sequence length="147" mass="17162">MADQEDLSQELMHTLWQLRKVKPHAFFYSGEMKPSEMRLLLAVHSGPQDTGISVSELGRRLHVTSSTVTQLINEMEESGLIVRKTDRRDRRMVRVFLTEKSNHAIRQVEEAANRFFRGLVNHLGEEETRRFIAYLKKAYHYLDTLSC</sequence>
<keyword evidence="1" id="KW-0805">Transcription regulation</keyword>
<keyword evidence="6" id="KW-1185">Reference proteome</keyword>
<comment type="caution">
    <text evidence="5">The sequence shown here is derived from an EMBL/GenBank/DDBJ whole genome shotgun (WGS) entry which is preliminary data.</text>
</comment>
<keyword evidence="3" id="KW-0804">Transcription</keyword>
<name>A0A5J4JKS5_9BACI</name>
<reference evidence="5 6" key="1">
    <citation type="submission" date="2019-09" db="EMBL/GenBank/DDBJ databases">
        <title>Draft genome sequence of Bacillus sp. JC-7.</title>
        <authorList>
            <person name="Tanaka N."/>
            <person name="Shiwa Y."/>
            <person name="Fujita N."/>
            <person name="Tanasupawat S."/>
        </authorList>
    </citation>
    <scope>NUCLEOTIDE SEQUENCE [LARGE SCALE GENOMIC DNA]</scope>
    <source>
        <strain evidence="5 6">JC-7</strain>
    </source>
</reference>
<feature type="domain" description="HTH marR-type" evidence="4">
    <location>
        <begin position="4"/>
        <end position="140"/>
    </location>
</feature>
<dbReference type="RefSeq" id="WP_151680959.1">
    <property type="nucleotide sequence ID" value="NZ_BKZP01000006.1"/>
</dbReference>
<dbReference type="SMART" id="SM00347">
    <property type="entry name" value="HTH_MARR"/>
    <property type="match status" value="1"/>
</dbReference>
<dbReference type="Pfam" id="PF12802">
    <property type="entry name" value="MarR_2"/>
    <property type="match status" value="1"/>
</dbReference>
<dbReference type="GO" id="GO:0003700">
    <property type="term" value="F:DNA-binding transcription factor activity"/>
    <property type="evidence" value="ECO:0007669"/>
    <property type="project" value="InterPro"/>
</dbReference>
<dbReference type="PANTHER" id="PTHR42756:SF1">
    <property type="entry name" value="TRANSCRIPTIONAL REPRESSOR OF EMRAB OPERON"/>
    <property type="match status" value="1"/>
</dbReference>
<dbReference type="PROSITE" id="PS50995">
    <property type="entry name" value="HTH_MARR_2"/>
    <property type="match status" value="1"/>
</dbReference>
<dbReference type="InterPro" id="IPR000835">
    <property type="entry name" value="HTH_MarR-typ"/>
</dbReference>
<dbReference type="AlphaFoldDB" id="A0A5J4JKS5"/>
<organism evidence="5 6">
    <name type="scientific">Weizmannia acidilactici</name>
    <dbReference type="NCBI Taxonomy" id="2607726"/>
    <lineage>
        <taxon>Bacteria</taxon>
        <taxon>Bacillati</taxon>
        <taxon>Bacillota</taxon>
        <taxon>Bacilli</taxon>
        <taxon>Bacillales</taxon>
        <taxon>Bacillaceae</taxon>
        <taxon>Heyndrickxia</taxon>
    </lineage>
</organism>
<dbReference type="SUPFAM" id="SSF46785">
    <property type="entry name" value="Winged helix' DNA-binding domain"/>
    <property type="match status" value="1"/>
</dbReference>
<dbReference type="EMBL" id="BKZQ01000007">
    <property type="protein sequence ID" value="GER69554.1"/>
    <property type="molecule type" value="Genomic_DNA"/>
</dbReference>
<accession>A0A5J4JKS5</accession>